<proteinExistence type="predicted"/>
<evidence type="ECO:0000313" key="2">
    <source>
        <dbReference type="Proteomes" id="UP000241762"/>
    </source>
</evidence>
<dbReference type="KEGG" id="ptc:phytr_12710"/>
<name>A0A2P1PAC1_9RICK</name>
<dbReference type="InterPro" id="IPR036770">
    <property type="entry name" value="Ankyrin_rpt-contain_sf"/>
</dbReference>
<dbReference type="Proteomes" id="UP000241762">
    <property type="component" value="Chromosome"/>
</dbReference>
<accession>A0A2P1PAC1</accession>
<dbReference type="RefSeq" id="WP_106875002.1">
    <property type="nucleotide sequence ID" value="NZ_CP027845.1"/>
</dbReference>
<dbReference type="AlphaFoldDB" id="A0A2P1PAC1"/>
<dbReference type="EMBL" id="CP027845">
    <property type="protein sequence ID" value="AVP88195.1"/>
    <property type="molecule type" value="Genomic_DNA"/>
</dbReference>
<organism evidence="1 2">
    <name type="scientific">Candidatus Phycorickettsia trachydisci</name>
    <dbReference type="NCBI Taxonomy" id="2115978"/>
    <lineage>
        <taxon>Bacteria</taxon>
        <taxon>Pseudomonadati</taxon>
        <taxon>Pseudomonadota</taxon>
        <taxon>Alphaproteobacteria</taxon>
        <taxon>Rickettsiales</taxon>
        <taxon>Rickettsiaceae</taxon>
        <taxon>Candidatus Phycorickettsia</taxon>
    </lineage>
</organism>
<reference evidence="1 2" key="1">
    <citation type="submission" date="2018-03" db="EMBL/GenBank/DDBJ databases">
        <title>A gene transfer event suggests a long-term partnership between eustigmatophyte algae and a novel lineage of endosymbiotic bacteria.</title>
        <authorList>
            <person name="Yurchenko T."/>
            <person name="Sevcikova T."/>
            <person name="Pribyl P."/>
            <person name="El Karkouri K."/>
            <person name="Klimes V."/>
            <person name="Amaral R."/>
            <person name="Zbrankova V."/>
            <person name="Kim E."/>
            <person name="Raoult D."/>
            <person name="Santos L.M.A."/>
            <person name="Elias M."/>
        </authorList>
    </citation>
    <scope>NUCLEOTIDE SEQUENCE [LARGE SCALE GENOMIC DNA]</scope>
    <source>
        <strain evidence="1">CCALA 838</strain>
    </source>
</reference>
<keyword evidence="2" id="KW-1185">Reference proteome</keyword>
<protein>
    <submittedName>
        <fullName evidence="1">Uncharacterized protein</fullName>
    </submittedName>
</protein>
<sequence length="93" mass="10336">MIEDFSANVDQNTIGFYTPAQLAPENGNIPCLIELIKHNADLSLSNLCGKDVMYFLSESNSELKDIINHPEAHLEVKDGHLQVIGGEYYIEVS</sequence>
<gene>
    <name evidence="1" type="ORF">phytr_12710</name>
</gene>
<evidence type="ECO:0000313" key="1">
    <source>
        <dbReference type="EMBL" id="AVP88195.1"/>
    </source>
</evidence>
<dbReference type="SUPFAM" id="SSF48403">
    <property type="entry name" value="Ankyrin repeat"/>
    <property type="match status" value="1"/>
</dbReference>